<dbReference type="AlphaFoldDB" id="A0A2P2P3C0"/>
<feature type="compositionally biased region" description="Polar residues" evidence="1">
    <location>
        <begin position="40"/>
        <end position="59"/>
    </location>
</feature>
<feature type="region of interest" description="Disordered" evidence="1">
    <location>
        <begin position="21"/>
        <end position="59"/>
    </location>
</feature>
<sequence>MNGSSSLISFLFKSHNGVSNPTGSTFSPGGEHSPFKKLLPNNSPLATASLPNSFLNSLT</sequence>
<proteinExistence type="predicted"/>
<organism evidence="2">
    <name type="scientific">Rhizophora mucronata</name>
    <name type="common">Asiatic mangrove</name>
    <dbReference type="NCBI Taxonomy" id="61149"/>
    <lineage>
        <taxon>Eukaryota</taxon>
        <taxon>Viridiplantae</taxon>
        <taxon>Streptophyta</taxon>
        <taxon>Embryophyta</taxon>
        <taxon>Tracheophyta</taxon>
        <taxon>Spermatophyta</taxon>
        <taxon>Magnoliopsida</taxon>
        <taxon>eudicotyledons</taxon>
        <taxon>Gunneridae</taxon>
        <taxon>Pentapetalae</taxon>
        <taxon>rosids</taxon>
        <taxon>fabids</taxon>
        <taxon>Malpighiales</taxon>
        <taxon>Rhizophoraceae</taxon>
        <taxon>Rhizophora</taxon>
    </lineage>
</organism>
<accession>A0A2P2P3C0</accession>
<reference evidence="2" key="1">
    <citation type="submission" date="2018-02" db="EMBL/GenBank/DDBJ databases">
        <title>Rhizophora mucronata_Transcriptome.</title>
        <authorList>
            <person name="Meera S.P."/>
            <person name="Sreeshan A."/>
            <person name="Augustine A."/>
        </authorList>
    </citation>
    <scope>NUCLEOTIDE SEQUENCE</scope>
    <source>
        <tissue evidence="2">Leaf</tissue>
    </source>
</reference>
<dbReference type="EMBL" id="GGEC01068770">
    <property type="protein sequence ID" value="MBX49254.1"/>
    <property type="molecule type" value="Transcribed_RNA"/>
</dbReference>
<protein>
    <submittedName>
        <fullName evidence="2">Uncharacterized protein</fullName>
    </submittedName>
</protein>
<evidence type="ECO:0000256" key="1">
    <source>
        <dbReference type="SAM" id="MobiDB-lite"/>
    </source>
</evidence>
<evidence type="ECO:0000313" key="2">
    <source>
        <dbReference type="EMBL" id="MBX49254.1"/>
    </source>
</evidence>
<name>A0A2P2P3C0_RHIMU</name>